<keyword evidence="2" id="KW-0539">Nucleus</keyword>
<dbReference type="InterPro" id="IPR004122">
    <property type="entry name" value="BAF_prot"/>
</dbReference>
<dbReference type="GO" id="GO:0051276">
    <property type="term" value="P:chromosome organization"/>
    <property type="evidence" value="ECO:0007669"/>
    <property type="project" value="TreeGrafter"/>
</dbReference>
<reference evidence="4" key="1">
    <citation type="submission" date="2025-08" db="UniProtKB">
        <authorList>
            <consortium name="Ensembl"/>
        </authorList>
    </citation>
    <scope>IDENTIFICATION</scope>
</reference>
<dbReference type="GO" id="GO:0005634">
    <property type="term" value="C:nucleus"/>
    <property type="evidence" value="ECO:0007669"/>
    <property type="project" value="UniProtKB-SubCell"/>
</dbReference>
<dbReference type="SMART" id="SM01023">
    <property type="entry name" value="BAF"/>
    <property type="match status" value="1"/>
</dbReference>
<dbReference type="PANTHER" id="PTHR47507">
    <property type="entry name" value="BARRIER TO AUTOINTEGRATION FACTOR 2"/>
    <property type="match status" value="1"/>
</dbReference>
<dbReference type="Ensembl" id="ENSOTST00005004472.2">
    <property type="protein sequence ID" value="ENSOTSP00005004029.2"/>
    <property type="gene ID" value="ENSOTSG00005002292.2"/>
</dbReference>
<sequence length="81" mass="9066">CSTTSQKHRNFVSEPMGNRSVRDVPGSDLYRAAADQMLGQYLVSGRDQGRFQGYLKNTTGANAKQQSDAYNGMRDWTDNNM</sequence>
<dbReference type="Proteomes" id="UP000694402">
    <property type="component" value="Unassembled WGS sequence"/>
</dbReference>
<proteinExistence type="predicted"/>
<reference evidence="4" key="2">
    <citation type="submission" date="2025-09" db="UniProtKB">
        <authorList>
            <consortium name="Ensembl"/>
        </authorList>
    </citation>
    <scope>IDENTIFICATION</scope>
</reference>
<evidence type="ECO:0000256" key="1">
    <source>
        <dbReference type="ARBA" id="ARBA00004123"/>
    </source>
</evidence>
<comment type="subcellular location">
    <subcellularLocation>
        <location evidence="1">Nucleus</location>
    </subcellularLocation>
</comment>
<dbReference type="Gene3D" id="1.10.150.40">
    <property type="entry name" value="Barrier-to-autointegration factor, BAF"/>
    <property type="match status" value="1"/>
</dbReference>
<evidence type="ECO:0000256" key="3">
    <source>
        <dbReference type="SAM" id="MobiDB-lite"/>
    </source>
</evidence>
<dbReference type="InterPro" id="IPR036617">
    <property type="entry name" value="BAF_sf"/>
</dbReference>
<dbReference type="AlphaFoldDB" id="A0A8C8C424"/>
<keyword evidence="5" id="KW-1185">Reference proteome</keyword>
<evidence type="ECO:0000313" key="5">
    <source>
        <dbReference type="Proteomes" id="UP000694402"/>
    </source>
</evidence>
<feature type="compositionally biased region" description="Basic residues" evidence="3">
    <location>
        <begin position="1"/>
        <end position="10"/>
    </location>
</feature>
<dbReference type="PANTHER" id="PTHR47507:SF6">
    <property type="entry name" value="BARRIER-TO-AUTOINTEGRATION FACTOR"/>
    <property type="match status" value="1"/>
</dbReference>
<evidence type="ECO:0000313" key="4">
    <source>
        <dbReference type="Ensembl" id="ENSOTSP00005004029.2"/>
    </source>
</evidence>
<organism evidence="4 5">
    <name type="scientific">Oncorhynchus tshawytscha</name>
    <name type="common">Chinook salmon</name>
    <name type="synonym">Salmo tshawytscha</name>
    <dbReference type="NCBI Taxonomy" id="74940"/>
    <lineage>
        <taxon>Eukaryota</taxon>
        <taxon>Metazoa</taxon>
        <taxon>Chordata</taxon>
        <taxon>Craniata</taxon>
        <taxon>Vertebrata</taxon>
        <taxon>Euteleostomi</taxon>
        <taxon>Actinopterygii</taxon>
        <taxon>Neopterygii</taxon>
        <taxon>Teleostei</taxon>
        <taxon>Protacanthopterygii</taxon>
        <taxon>Salmoniformes</taxon>
        <taxon>Salmonidae</taxon>
        <taxon>Salmoninae</taxon>
        <taxon>Oncorhynchus</taxon>
    </lineage>
</organism>
<dbReference type="Pfam" id="PF02961">
    <property type="entry name" value="SAM_BAF"/>
    <property type="match status" value="1"/>
</dbReference>
<evidence type="ECO:0000256" key="2">
    <source>
        <dbReference type="ARBA" id="ARBA00023242"/>
    </source>
</evidence>
<name>A0A8C8C424_ONCTS</name>
<protein>
    <recommendedName>
        <fullName evidence="6">Exc2 family lipoprotein</fullName>
    </recommendedName>
</protein>
<dbReference type="SUPFAM" id="SSF47798">
    <property type="entry name" value="Barrier-to-autointegration factor, BAF"/>
    <property type="match status" value="1"/>
</dbReference>
<dbReference type="GO" id="GO:0000793">
    <property type="term" value="C:condensed chromosome"/>
    <property type="evidence" value="ECO:0007669"/>
    <property type="project" value="TreeGrafter"/>
</dbReference>
<feature type="region of interest" description="Disordered" evidence="3">
    <location>
        <begin position="1"/>
        <end position="24"/>
    </location>
</feature>
<dbReference type="InterPro" id="IPR051387">
    <property type="entry name" value="BAF"/>
</dbReference>
<evidence type="ECO:0008006" key="6">
    <source>
        <dbReference type="Google" id="ProtNLM"/>
    </source>
</evidence>
<dbReference type="GO" id="GO:0003677">
    <property type="term" value="F:DNA binding"/>
    <property type="evidence" value="ECO:0007669"/>
    <property type="project" value="InterPro"/>
</dbReference>
<accession>A0A8C8C424</accession>
<dbReference type="GeneTree" id="ENSGT00940000167655"/>